<evidence type="ECO:0000313" key="2">
    <source>
        <dbReference type="EMBL" id="OBX04199.1"/>
    </source>
</evidence>
<dbReference type="AlphaFoldDB" id="A0A1A7PQ63"/>
<organism evidence="2 3">
    <name type="scientific">Gallibacterium genomosp. 3</name>
    <dbReference type="NCBI Taxonomy" id="505345"/>
    <lineage>
        <taxon>Bacteria</taxon>
        <taxon>Pseudomonadati</taxon>
        <taxon>Pseudomonadota</taxon>
        <taxon>Gammaproteobacteria</taxon>
        <taxon>Pasteurellales</taxon>
        <taxon>Pasteurellaceae</taxon>
        <taxon>Gallibacterium</taxon>
    </lineage>
</organism>
<reference evidence="2 3" key="1">
    <citation type="submission" date="2014-11" db="EMBL/GenBank/DDBJ databases">
        <title>Pan-genome of Gallibacterium spp.</title>
        <authorList>
            <person name="Kudirkiene E."/>
            <person name="Bojesen A.M."/>
        </authorList>
    </citation>
    <scope>NUCLEOTIDE SEQUENCE [LARGE SCALE GENOMIC DNA]</scope>
    <source>
        <strain evidence="2 3">F298</strain>
    </source>
</reference>
<comment type="caution">
    <text evidence="2">The sequence shown here is derived from an EMBL/GenBank/DDBJ whole genome shotgun (WGS) entry which is preliminary data.</text>
</comment>
<accession>A0A1A7PQ63</accession>
<dbReference type="EMBL" id="JTJS01000146">
    <property type="protein sequence ID" value="OBX04199.1"/>
    <property type="molecule type" value="Genomic_DNA"/>
</dbReference>
<evidence type="ECO:0000313" key="3">
    <source>
        <dbReference type="Proteomes" id="UP000243168"/>
    </source>
</evidence>
<protein>
    <submittedName>
        <fullName evidence="2">Molecular chaperone Tir</fullName>
    </submittedName>
</protein>
<feature type="domain" description="Thoeris protein ThsB TIR-like" evidence="1">
    <location>
        <begin position="2"/>
        <end position="122"/>
    </location>
</feature>
<dbReference type="InterPro" id="IPR035897">
    <property type="entry name" value="Toll_tir_struct_dom_sf"/>
</dbReference>
<evidence type="ECO:0000259" key="1">
    <source>
        <dbReference type="Pfam" id="PF08937"/>
    </source>
</evidence>
<dbReference type="PATRIC" id="fig|505345.8.peg.2108"/>
<dbReference type="Gene3D" id="3.40.50.10140">
    <property type="entry name" value="Toll/interleukin-1 receptor homology (TIR) domain"/>
    <property type="match status" value="1"/>
</dbReference>
<gene>
    <name evidence="2" type="ORF">QV07_10345</name>
</gene>
<dbReference type="InterPro" id="IPR015032">
    <property type="entry name" value="ThsB__TIR-like_domain"/>
</dbReference>
<dbReference type="Proteomes" id="UP000243168">
    <property type="component" value="Unassembled WGS sequence"/>
</dbReference>
<name>A0A1A7PQ63_9PAST</name>
<proteinExistence type="predicted"/>
<sequence>MFISYKYSDNSVQQLSSYNTTVRNYVDVLQNILEENTDHINKGEKDDESLDDFKDETIQSKLADKIFDSSVTIVLISPNMKNCCESEKEQWIPWEISYSLRSKKRKDNKSKRNAILLVVLPDSNGCYDYANRTGFYFDIIQKNLNNLINGYPTKKLANGCSQSYMLRCNWDQFISNVNGWIDAAIEINQNGDKYNITTRL</sequence>
<dbReference type="Pfam" id="PF08937">
    <property type="entry name" value="ThsB_TIR"/>
    <property type="match status" value="1"/>
</dbReference>